<proteinExistence type="predicted"/>
<dbReference type="Proteomes" id="UP001196413">
    <property type="component" value="Unassembled WGS sequence"/>
</dbReference>
<name>A0AAD5QN66_PARTN</name>
<comment type="caution">
    <text evidence="1">The sequence shown here is derived from an EMBL/GenBank/DDBJ whole genome shotgun (WGS) entry which is preliminary data.</text>
</comment>
<reference evidence="1" key="1">
    <citation type="submission" date="2021-06" db="EMBL/GenBank/DDBJ databases">
        <title>Parelaphostrongylus tenuis whole genome reference sequence.</title>
        <authorList>
            <person name="Garwood T.J."/>
            <person name="Larsen P.A."/>
            <person name="Fountain-Jones N.M."/>
            <person name="Garbe J.R."/>
            <person name="Macchietto M.G."/>
            <person name="Kania S.A."/>
            <person name="Gerhold R.W."/>
            <person name="Richards J.E."/>
            <person name="Wolf T.M."/>
        </authorList>
    </citation>
    <scope>NUCLEOTIDE SEQUENCE</scope>
    <source>
        <strain evidence="1">MNPRO001-30</strain>
        <tissue evidence="1">Meninges</tissue>
    </source>
</reference>
<evidence type="ECO:0000313" key="2">
    <source>
        <dbReference type="Proteomes" id="UP001196413"/>
    </source>
</evidence>
<evidence type="ECO:0000313" key="1">
    <source>
        <dbReference type="EMBL" id="KAJ1356472.1"/>
    </source>
</evidence>
<organism evidence="1 2">
    <name type="scientific">Parelaphostrongylus tenuis</name>
    <name type="common">Meningeal worm</name>
    <dbReference type="NCBI Taxonomy" id="148309"/>
    <lineage>
        <taxon>Eukaryota</taxon>
        <taxon>Metazoa</taxon>
        <taxon>Ecdysozoa</taxon>
        <taxon>Nematoda</taxon>
        <taxon>Chromadorea</taxon>
        <taxon>Rhabditida</taxon>
        <taxon>Rhabditina</taxon>
        <taxon>Rhabditomorpha</taxon>
        <taxon>Strongyloidea</taxon>
        <taxon>Metastrongylidae</taxon>
        <taxon>Parelaphostrongylus</taxon>
    </lineage>
</organism>
<gene>
    <name evidence="1" type="ORF">KIN20_014202</name>
</gene>
<accession>A0AAD5QN66</accession>
<dbReference type="AlphaFoldDB" id="A0AAD5QN66"/>
<keyword evidence="2" id="KW-1185">Reference proteome</keyword>
<dbReference type="EMBL" id="JAHQIW010002826">
    <property type="protein sequence ID" value="KAJ1356472.1"/>
    <property type="molecule type" value="Genomic_DNA"/>
</dbReference>
<sequence>MLNYAPYEEKNNGGEIMLYKPTTEKTSVVGPVNVNTDCVLVGDQFSRQHSLPVPKDWE</sequence>
<protein>
    <submittedName>
        <fullName evidence="1">Uncharacterized protein</fullName>
    </submittedName>
</protein>